<keyword evidence="3" id="KW-1185">Reference proteome</keyword>
<keyword evidence="2" id="KW-0808">Transferase</keyword>
<protein>
    <submittedName>
        <fullName evidence="2">RimJ/RimL family protein N-acetyltransferase</fullName>
    </submittedName>
</protein>
<dbReference type="PANTHER" id="PTHR43792:SF1">
    <property type="entry name" value="N-ACETYLTRANSFERASE DOMAIN-CONTAINING PROTEIN"/>
    <property type="match status" value="1"/>
</dbReference>
<evidence type="ECO:0000313" key="3">
    <source>
        <dbReference type="Proteomes" id="UP000248326"/>
    </source>
</evidence>
<proteinExistence type="predicted"/>
<dbReference type="PROSITE" id="PS51186">
    <property type="entry name" value="GNAT"/>
    <property type="match status" value="1"/>
</dbReference>
<feature type="domain" description="N-acetyltransferase" evidence="1">
    <location>
        <begin position="14"/>
        <end position="169"/>
    </location>
</feature>
<dbReference type="InterPro" id="IPR051531">
    <property type="entry name" value="N-acetyltransferase"/>
</dbReference>
<dbReference type="GO" id="GO:0016747">
    <property type="term" value="F:acyltransferase activity, transferring groups other than amino-acyl groups"/>
    <property type="evidence" value="ECO:0007669"/>
    <property type="project" value="InterPro"/>
</dbReference>
<dbReference type="Gene3D" id="3.40.630.30">
    <property type="match status" value="1"/>
</dbReference>
<dbReference type="Pfam" id="PF13302">
    <property type="entry name" value="Acetyltransf_3"/>
    <property type="match status" value="1"/>
</dbReference>
<dbReference type="PANTHER" id="PTHR43792">
    <property type="entry name" value="GNAT FAMILY, PUTATIVE (AFU_ORTHOLOGUE AFUA_3G00765)-RELATED-RELATED"/>
    <property type="match status" value="1"/>
</dbReference>
<dbReference type="OrthoDB" id="9785602at2"/>
<sequence length="182" mass="20339">MAPSPFDVLSTDRLVLRRLRDEDAPALCAYRSDPEVARFQGWGASFGEMQARSLIEAMREREPGEEGWFQFAVAECASGVLIGDLGLCAFGERQAEIGFTLARAAQGRGYAREAVSALLSYAFGPLHLHRVVAGIDPRNTKARALLERLKFRLEGRFVESFLEGNVWLDEDRFALLSREWTA</sequence>
<comment type="caution">
    <text evidence="2">The sequence shown here is derived from an EMBL/GenBank/DDBJ whole genome shotgun (WGS) entry which is preliminary data.</text>
</comment>
<evidence type="ECO:0000259" key="1">
    <source>
        <dbReference type="PROSITE" id="PS51186"/>
    </source>
</evidence>
<dbReference type="InterPro" id="IPR016181">
    <property type="entry name" value="Acyl_CoA_acyltransferase"/>
</dbReference>
<dbReference type="EMBL" id="QJSX01000006">
    <property type="protein sequence ID" value="PYE54118.1"/>
    <property type="molecule type" value="Genomic_DNA"/>
</dbReference>
<evidence type="ECO:0000313" key="2">
    <source>
        <dbReference type="EMBL" id="PYE54118.1"/>
    </source>
</evidence>
<reference evidence="2 3" key="1">
    <citation type="submission" date="2018-06" db="EMBL/GenBank/DDBJ databases">
        <title>Genomic Encyclopedia of Type Strains, Phase IV (KMG-IV): sequencing the most valuable type-strain genomes for metagenomic binning, comparative biology and taxonomic classification.</title>
        <authorList>
            <person name="Goeker M."/>
        </authorList>
    </citation>
    <scope>NUCLEOTIDE SEQUENCE [LARGE SCALE GENOMIC DNA]</scope>
    <source>
        <strain evidence="2 3">DSM 18048</strain>
    </source>
</reference>
<accession>A0A318SCH2</accession>
<dbReference type="Proteomes" id="UP000248326">
    <property type="component" value="Unassembled WGS sequence"/>
</dbReference>
<organism evidence="2 3">
    <name type="scientific">Deinococcus yavapaiensis KR-236</name>
    <dbReference type="NCBI Taxonomy" id="694435"/>
    <lineage>
        <taxon>Bacteria</taxon>
        <taxon>Thermotogati</taxon>
        <taxon>Deinococcota</taxon>
        <taxon>Deinococci</taxon>
        <taxon>Deinococcales</taxon>
        <taxon>Deinococcaceae</taxon>
        <taxon>Deinococcus</taxon>
    </lineage>
</organism>
<dbReference type="RefSeq" id="WP_110886511.1">
    <property type="nucleotide sequence ID" value="NZ_QJSX01000006.1"/>
</dbReference>
<name>A0A318SCH2_9DEIO</name>
<dbReference type="SUPFAM" id="SSF55729">
    <property type="entry name" value="Acyl-CoA N-acyltransferases (Nat)"/>
    <property type="match status" value="1"/>
</dbReference>
<dbReference type="InterPro" id="IPR000182">
    <property type="entry name" value="GNAT_dom"/>
</dbReference>
<gene>
    <name evidence="2" type="ORF">DES52_10683</name>
</gene>
<dbReference type="AlphaFoldDB" id="A0A318SCH2"/>